<evidence type="ECO:0000313" key="3">
    <source>
        <dbReference type="Proteomes" id="UP001196565"/>
    </source>
</evidence>
<evidence type="ECO:0000256" key="1">
    <source>
        <dbReference type="SAM" id="Phobius"/>
    </source>
</evidence>
<feature type="transmembrane region" description="Helical" evidence="1">
    <location>
        <begin position="327"/>
        <end position="350"/>
    </location>
</feature>
<comment type="caution">
    <text evidence="2">The sequence shown here is derived from an EMBL/GenBank/DDBJ whole genome shotgun (WGS) entry which is preliminary data.</text>
</comment>
<name>A0ABS7AFN3_9PROT</name>
<accession>A0ABS7AFN3</accession>
<dbReference type="PANTHER" id="PTHR37813:SF1">
    <property type="entry name" value="FELS-2 PROPHAGE PROTEIN"/>
    <property type="match status" value="1"/>
</dbReference>
<organism evidence="2 3">
    <name type="scientific">Roseomonas alba</name>
    <dbReference type="NCBI Taxonomy" id="2846776"/>
    <lineage>
        <taxon>Bacteria</taxon>
        <taxon>Pseudomonadati</taxon>
        <taxon>Pseudomonadota</taxon>
        <taxon>Alphaproteobacteria</taxon>
        <taxon>Acetobacterales</taxon>
        <taxon>Roseomonadaceae</taxon>
        <taxon>Roseomonas</taxon>
    </lineage>
</organism>
<keyword evidence="3" id="KW-1185">Reference proteome</keyword>
<keyword evidence="1" id="KW-0812">Transmembrane</keyword>
<reference evidence="2 3" key="1">
    <citation type="submission" date="2021-07" db="EMBL/GenBank/DDBJ databases">
        <authorList>
            <person name="So Y."/>
        </authorList>
    </citation>
    <scope>NUCLEOTIDE SEQUENCE [LARGE SCALE GENOMIC DNA]</scope>
    <source>
        <strain evidence="2 3">HJA6</strain>
    </source>
</reference>
<feature type="transmembrane region" description="Helical" evidence="1">
    <location>
        <begin position="356"/>
        <end position="374"/>
    </location>
</feature>
<dbReference type="RefSeq" id="WP_219764596.1">
    <property type="nucleotide sequence ID" value="NZ_JAHYBZ010000007.1"/>
</dbReference>
<keyword evidence="1" id="KW-0472">Membrane</keyword>
<sequence>MSGTTSRQFQAVITVDDRTAGPLAVISARLRAIAGMSGMERIRAAALGVQRSFGALAGSAARLAVVGGGIGVGLGAGLVAAMNAAVDAGGALSDLSERLGMSAEDIQAYGFAFEQAGVNSEQFAGAMEKLNRGLGDAAAGRNQALAGLFARLGISLRGANGQVRSAADVLPQLAQAMQRNENAAVRTRIAMTVFGRAGGPLITALAAGAAGLREQTDRWRELDGQITGQSVGALDEVGDGMNEVRHSLLGVRNAIAVQLAPVLAPLFGQFATWIASNRDLVATNVRGWIEGVAEWVQRIDFTQVREGLSQFLSVAQRVFDAIGGWRGVIVGVIAVITGPLLAAIATLTAALLTNPIGAAVAAIGLAAAAIYLYWDDIVGFFQGIWDGISSAVSRFANSEQVVWLRDVFAALGRGIAAGWDALAGFFERLWTGIGDAVGRFMASEQVQWLGDAFSTLAGGLMEAWAPIEGFFRSLWSGVSSAFTAAWAVIEPIVNAVVAGAQALAAILPERGSGRTAGGSGPLAPQGQGLGRSGAAGGFYGGPAIDPDTGRPAFEPLYRQQSAPASAAAAPQGEVRVRMSFDNVPRGARVDADAQGTGVRQPELDVGYATMGAF</sequence>
<dbReference type="EMBL" id="JAHYBZ010000007">
    <property type="protein sequence ID" value="MBW6399979.1"/>
    <property type="molecule type" value="Genomic_DNA"/>
</dbReference>
<gene>
    <name evidence="2" type="ORF">KPL78_19115</name>
</gene>
<keyword evidence="1" id="KW-1133">Transmembrane helix</keyword>
<dbReference type="PANTHER" id="PTHR37813">
    <property type="entry name" value="FELS-2 PROPHAGE PROTEIN"/>
    <property type="match status" value="1"/>
</dbReference>
<protein>
    <submittedName>
        <fullName evidence="2">Phage tail tape measure protein</fullName>
    </submittedName>
</protein>
<evidence type="ECO:0000313" key="2">
    <source>
        <dbReference type="EMBL" id="MBW6399979.1"/>
    </source>
</evidence>
<proteinExistence type="predicted"/>
<dbReference type="Proteomes" id="UP001196565">
    <property type="component" value="Unassembled WGS sequence"/>
</dbReference>